<sequence length="356" mass="39865">MRNETSIKSKKGVNKYEPKLSDPNFKKGSRTGKLKPSNDDVNILTLPKIRKTQSLDSLHETSRIKTRAVRNQDPLVAVTYAASEDGPSDSDDDSVINQYKKYSDDAGIEPRVPDTKFEGKDLRLSVHLPKISYDSSGEDEDELDSDGNIHIKVSDRKNVGARDKSKCNRNPDVDTDTTGKYIVNLPPVFRSKSIVQKAAQKIIGKRLKTTSLDTATDAFNDILQATNAYQSKYMRKTIETSPLAIMRREHTLPKITGLTKKVMASNRFMQRIADRAVKRNASDLQLQSKRPISGLDDCVTSIELTSPRHGATRRLRGPRRDAAMDIRSRLRRASLSSPASSLNSHEQQEISARSER</sequence>
<organism evidence="2 3">
    <name type="scientific">Owenia fusiformis</name>
    <name type="common">Polychaete worm</name>
    <dbReference type="NCBI Taxonomy" id="6347"/>
    <lineage>
        <taxon>Eukaryota</taxon>
        <taxon>Metazoa</taxon>
        <taxon>Spiralia</taxon>
        <taxon>Lophotrochozoa</taxon>
        <taxon>Annelida</taxon>
        <taxon>Polychaeta</taxon>
        <taxon>Sedentaria</taxon>
        <taxon>Canalipalpata</taxon>
        <taxon>Sabellida</taxon>
        <taxon>Oweniida</taxon>
        <taxon>Oweniidae</taxon>
        <taxon>Owenia</taxon>
    </lineage>
</organism>
<evidence type="ECO:0000313" key="3">
    <source>
        <dbReference type="Proteomes" id="UP000749559"/>
    </source>
</evidence>
<evidence type="ECO:0000313" key="2">
    <source>
        <dbReference type="EMBL" id="CAH1776910.1"/>
    </source>
</evidence>
<name>A0A8J1TH80_OWEFU</name>
<comment type="caution">
    <text evidence="2">The sequence shown here is derived from an EMBL/GenBank/DDBJ whole genome shotgun (WGS) entry which is preliminary data.</text>
</comment>
<dbReference type="AlphaFoldDB" id="A0A8J1TH80"/>
<reference evidence="2" key="1">
    <citation type="submission" date="2022-03" db="EMBL/GenBank/DDBJ databases">
        <authorList>
            <person name="Martin C."/>
        </authorList>
    </citation>
    <scope>NUCLEOTIDE SEQUENCE</scope>
</reference>
<protein>
    <submittedName>
        <fullName evidence="2">Uncharacterized protein</fullName>
    </submittedName>
</protein>
<keyword evidence="3" id="KW-1185">Reference proteome</keyword>
<feature type="region of interest" description="Disordered" evidence="1">
    <location>
        <begin position="1"/>
        <end position="40"/>
    </location>
</feature>
<proteinExistence type="predicted"/>
<evidence type="ECO:0000256" key="1">
    <source>
        <dbReference type="SAM" id="MobiDB-lite"/>
    </source>
</evidence>
<accession>A0A8J1TH80</accession>
<gene>
    <name evidence="2" type="ORF">OFUS_LOCUS4039</name>
</gene>
<feature type="compositionally biased region" description="Low complexity" evidence="1">
    <location>
        <begin position="333"/>
        <end position="344"/>
    </location>
</feature>
<feature type="compositionally biased region" description="Basic and acidic residues" evidence="1">
    <location>
        <begin position="346"/>
        <end position="356"/>
    </location>
</feature>
<feature type="region of interest" description="Disordered" evidence="1">
    <location>
        <begin position="332"/>
        <end position="356"/>
    </location>
</feature>
<dbReference type="EMBL" id="CAIIXF020000002">
    <property type="protein sequence ID" value="CAH1776910.1"/>
    <property type="molecule type" value="Genomic_DNA"/>
</dbReference>
<feature type="non-terminal residue" evidence="2">
    <location>
        <position position="356"/>
    </location>
</feature>
<dbReference type="Proteomes" id="UP000749559">
    <property type="component" value="Unassembled WGS sequence"/>
</dbReference>